<accession>A0A433UTZ4</accession>
<name>A0A433UTZ4_ANAVA</name>
<keyword evidence="3" id="KW-1185">Reference proteome</keyword>
<dbReference type="AlphaFoldDB" id="A0A433UTZ4"/>
<dbReference type="EMBL" id="RSCM01000005">
    <property type="protein sequence ID" value="RUS97310.1"/>
    <property type="molecule type" value="Genomic_DNA"/>
</dbReference>
<keyword evidence="1" id="KW-1133">Transmembrane helix</keyword>
<reference evidence="2 3" key="1">
    <citation type="journal article" date="2019" name="Genome Biol. Evol.">
        <title>Day and night: Metabolic profiles and evolutionary relationships of six axenic non-marine cyanobacteria.</title>
        <authorList>
            <person name="Will S.E."/>
            <person name="Henke P."/>
            <person name="Boedeker C."/>
            <person name="Huang S."/>
            <person name="Brinkmann H."/>
            <person name="Rohde M."/>
            <person name="Jarek M."/>
            <person name="Friedl T."/>
            <person name="Seufert S."/>
            <person name="Schumacher M."/>
            <person name="Overmann J."/>
            <person name="Neumann-Schaal M."/>
            <person name="Petersen J."/>
        </authorList>
    </citation>
    <scope>NUCLEOTIDE SEQUENCE [LARGE SCALE GENOMIC DNA]</scope>
    <source>
        <strain evidence="2 3">SAG 1403-4b</strain>
    </source>
</reference>
<evidence type="ECO:0000313" key="2">
    <source>
        <dbReference type="EMBL" id="RUS97310.1"/>
    </source>
</evidence>
<keyword evidence="1" id="KW-0812">Transmembrane</keyword>
<protein>
    <recommendedName>
        <fullName evidence="4">Fatty acid hydroxylase domain-containing protein</fullName>
    </recommendedName>
</protein>
<evidence type="ECO:0008006" key="4">
    <source>
        <dbReference type="Google" id="ProtNLM"/>
    </source>
</evidence>
<sequence>MLKAIAVTWLLLFFGDFLSTFFYHVPEHVFGSLHLTTHHSWKKDFRHYAILTFNPQVLLDGILGALPYLLVAVFLWSFSPIGVVCGLLFGQFHVWWRHITSLGWKTSKPVTFVCQLLFITTPEQHWLHHQKTNLGFGDIFTFFEQPAKTWMRWLRLLRLHVRESSVTRVSG</sequence>
<dbReference type="OrthoDB" id="530463at2"/>
<dbReference type="Proteomes" id="UP000276103">
    <property type="component" value="Unassembled WGS sequence"/>
</dbReference>
<comment type="caution">
    <text evidence="2">The sequence shown here is derived from an EMBL/GenBank/DDBJ whole genome shotgun (WGS) entry which is preliminary data.</text>
</comment>
<evidence type="ECO:0000313" key="3">
    <source>
        <dbReference type="Proteomes" id="UP000276103"/>
    </source>
</evidence>
<proteinExistence type="predicted"/>
<dbReference type="RefSeq" id="WP_127053845.1">
    <property type="nucleotide sequence ID" value="NZ_RSCM01000005.1"/>
</dbReference>
<gene>
    <name evidence="2" type="ORF">DSM107003_20510</name>
</gene>
<organism evidence="2 3">
    <name type="scientific">Trichormus variabilis SAG 1403-4b</name>
    <dbReference type="NCBI Taxonomy" id="447716"/>
    <lineage>
        <taxon>Bacteria</taxon>
        <taxon>Bacillati</taxon>
        <taxon>Cyanobacteriota</taxon>
        <taxon>Cyanophyceae</taxon>
        <taxon>Nostocales</taxon>
        <taxon>Nostocaceae</taxon>
        <taxon>Trichormus</taxon>
    </lineage>
</organism>
<feature type="transmembrane region" description="Helical" evidence="1">
    <location>
        <begin position="65"/>
        <end position="89"/>
    </location>
</feature>
<keyword evidence="1" id="KW-0472">Membrane</keyword>
<evidence type="ECO:0000256" key="1">
    <source>
        <dbReference type="SAM" id="Phobius"/>
    </source>
</evidence>